<feature type="domain" description="NlpC/P60" evidence="5">
    <location>
        <begin position="220"/>
        <end position="346"/>
    </location>
</feature>
<name>A0ABP4YFC2_9ACTN</name>
<evidence type="ECO:0000313" key="6">
    <source>
        <dbReference type="EMBL" id="GAA1814735.1"/>
    </source>
</evidence>
<dbReference type="Proteomes" id="UP001500218">
    <property type="component" value="Unassembled WGS sequence"/>
</dbReference>
<protein>
    <submittedName>
        <fullName evidence="6">C40 family peptidase</fullName>
    </submittedName>
</protein>
<keyword evidence="4" id="KW-0788">Thiol protease</keyword>
<dbReference type="Gene3D" id="3.90.1720.10">
    <property type="entry name" value="endopeptidase domain like (from Nostoc punctiforme)"/>
    <property type="match status" value="1"/>
</dbReference>
<dbReference type="RefSeq" id="WP_344134222.1">
    <property type="nucleotide sequence ID" value="NZ_BAAALT010000127.1"/>
</dbReference>
<organism evidence="6 7">
    <name type="scientific">Luedemannella flava</name>
    <dbReference type="NCBI Taxonomy" id="349316"/>
    <lineage>
        <taxon>Bacteria</taxon>
        <taxon>Bacillati</taxon>
        <taxon>Actinomycetota</taxon>
        <taxon>Actinomycetes</taxon>
        <taxon>Micromonosporales</taxon>
        <taxon>Micromonosporaceae</taxon>
        <taxon>Luedemannella</taxon>
    </lineage>
</organism>
<dbReference type="PANTHER" id="PTHR47053">
    <property type="entry name" value="MUREIN DD-ENDOPEPTIDASE MEPH-RELATED"/>
    <property type="match status" value="1"/>
</dbReference>
<evidence type="ECO:0000313" key="7">
    <source>
        <dbReference type="Proteomes" id="UP001500218"/>
    </source>
</evidence>
<dbReference type="EMBL" id="BAAALT010000127">
    <property type="protein sequence ID" value="GAA1814735.1"/>
    <property type="molecule type" value="Genomic_DNA"/>
</dbReference>
<sequence length="348" mass="37269">MSLGSLLALSEPTLSPGEEATVCVAVATLWVSPDRVRPVDEPALGYQAKPRAWVNAMSPAERDDLRGRVYTQLLLGERVRILELRGDWAHVVALGQPSSLDGRGYPGWLPSYQLATVGSMFAAGIRVAQGGHRGRRGVADDEEMEPEVDRSGMIHLVDATATTLRDEPDGALVMPGVTFGTRLVASGRPHDGWLPVAVPGRFEPAWAVEDDVTPEPAAPPADPQEIVAMADRLRDVPYIWGGASAYGVDCSGLVHLTWRRFGVTLPRDAADQAAATTPVPLGSERPGDLYFFASAAGQIDHVGFVAQTPDGDQRWVLHASQPHGHVVLEEVAAERAATLVAAHRVVSR</sequence>
<dbReference type="InterPro" id="IPR051202">
    <property type="entry name" value="Peptidase_C40"/>
</dbReference>
<comment type="caution">
    <text evidence="6">The sequence shown here is derived from an EMBL/GenBank/DDBJ whole genome shotgun (WGS) entry which is preliminary data.</text>
</comment>
<dbReference type="Pfam" id="PF00877">
    <property type="entry name" value="NLPC_P60"/>
    <property type="match status" value="1"/>
</dbReference>
<evidence type="ECO:0000256" key="2">
    <source>
        <dbReference type="ARBA" id="ARBA00022670"/>
    </source>
</evidence>
<comment type="similarity">
    <text evidence="1">Belongs to the peptidase C40 family.</text>
</comment>
<evidence type="ECO:0000256" key="4">
    <source>
        <dbReference type="ARBA" id="ARBA00022807"/>
    </source>
</evidence>
<dbReference type="PROSITE" id="PS51935">
    <property type="entry name" value="NLPC_P60"/>
    <property type="match status" value="1"/>
</dbReference>
<keyword evidence="2" id="KW-0645">Protease</keyword>
<evidence type="ECO:0000256" key="1">
    <source>
        <dbReference type="ARBA" id="ARBA00007074"/>
    </source>
</evidence>
<dbReference type="PANTHER" id="PTHR47053:SF1">
    <property type="entry name" value="MUREIN DD-ENDOPEPTIDASE MEPH-RELATED"/>
    <property type="match status" value="1"/>
</dbReference>
<dbReference type="SUPFAM" id="SSF54001">
    <property type="entry name" value="Cysteine proteinases"/>
    <property type="match status" value="1"/>
</dbReference>
<accession>A0ABP4YFC2</accession>
<evidence type="ECO:0000256" key="3">
    <source>
        <dbReference type="ARBA" id="ARBA00022801"/>
    </source>
</evidence>
<dbReference type="InterPro" id="IPR038765">
    <property type="entry name" value="Papain-like_cys_pep_sf"/>
</dbReference>
<gene>
    <name evidence="6" type="ORF">GCM10009682_39820</name>
</gene>
<keyword evidence="7" id="KW-1185">Reference proteome</keyword>
<reference evidence="7" key="1">
    <citation type="journal article" date="2019" name="Int. J. Syst. Evol. Microbiol.">
        <title>The Global Catalogue of Microorganisms (GCM) 10K type strain sequencing project: providing services to taxonomists for standard genome sequencing and annotation.</title>
        <authorList>
            <consortium name="The Broad Institute Genomics Platform"/>
            <consortium name="The Broad Institute Genome Sequencing Center for Infectious Disease"/>
            <person name="Wu L."/>
            <person name="Ma J."/>
        </authorList>
    </citation>
    <scope>NUCLEOTIDE SEQUENCE [LARGE SCALE GENOMIC DNA]</scope>
    <source>
        <strain evidence="7">JCM 13250</strain>
    </source>
</reference>
<dbReference type="InterPro" id="IPR000064">
    <property type="entry name" value="NLP_P60_dom"/>
</dbReference>
<evidence type="ECO:0000259" key="5">
    <source>
        <dbReference type="PROSITE" id="PS51935"/>
    </source>
</evidence>
<keyword evidence="3" id="KW-0378">Hydrolase</keyword>
<proteinExistence type="inferred from homology"/>